<gene>
    <name evidence="1" type="ORF">Edafosvirus2_94</name>
</gene>
<sequence length="34" mass="4076">MLCYFIMITINQLEKNLNNSCTDMYIINLSYVKK</sequence>
<name>A0A3G4ZSQ4_9VIRU</name>
<proteinExistence type="predicted"/>
<evidence type="ECO:0000313" key="1">
    <source>
        <dbReference type="EMBL" id="AYV77915.1"/>
    </source>
</evidence>
<reference evidence="1" key="1">
    <citation type="submission" date="2018-10" db="EMBL/GenBank/DDBJ databases">
        <title>Hidden diversity of soil giant viruses.</title>
        <authorList>
            <person name="Schulz F."/>
            <person name="Alteio L."/>
            <person name="Goudeau D."/>
            <person name="Ryan E.M."/>
            <person name="Malmstrom R.R."/>
            <person name="Blanchard J."/>
            <person name="Woyke T."/>
        </authorList>
    </citation>
    <scope>NUCLEOTIDE SEQUENCE</scope>
    <source>
        <strain evidence="1">EDV1</strain>
    </source>
</reference>
<organism evidence="1">
    <name type="scientific">Edafosvirus sp</name>
    <dbReference type="NCBI Taxonomy" id="2487765"/>
    <lineage>
        <taxon>Viruses</taxon>
        <taxon>Varidnaviria</taxon>
        <taxon>Bamfordvirae</taxon>
        <taxon>Nucleocytoviricota</taxon>
        <taxon>Megaviricetes</taxon>
        <taxon>Imitervirales</taxon>
        <taxon>Mimiviridae</taxon>
        <taxon>Klosneuvirinae</taxon>
    </lineage>
</organism>
<accession>A0A3G4ZSQ4</accession>
<dbReference type="EMBL" id="MK072067">
    <property type="protein sequence ID" value="AYV77915.1"/>
    <property type="molecule type" value="Genomic_DNA"/>
</dbReference>
<protein>
    <submittedName>
        <fullName evidence="1">Uncharacterized protein</fullName>
    </submittedName>
</protein>